<protein>
    <submittedName>
        <fullName evidence="3">Tape measure domain-containing protein</fullName>
    </submittedName>
</protein>
<dbReference type="AlphaFoldDB" id="A0A2D0AFH3"/>
<gene>
    <name evidence="3" type="ORF">CEG18_12005</name>
</gene>
<dbReference type="PANTHER" id="PTHR38812:SF2">
    <property type="entry name" value="MU-LIKE PROPHAGE FLUMU PROTEIN GP42"/>
    <property type="match status" value="1"/>
</dbReference>
<dbReference type="InterPro" id="IPR013491">
    <property type="entry name" value="Tape_meas_N"/>
</dbReference>
<sequence length="1028" mass="108868">MRDTQATVDDLTREFGDNEHATAGQRIALREARKAADDAARAYRTNQTAVRNLTGTLTAAGVSTDDLQGEERRLTEAIDQGKVALGEKRTELRDVIAAEKAAGQAADEHRSRVDAVRTAMVSGVRQAALYAAGFIGIQAALGLVRSGIETVRGGIVSMLQTGDRFENLQNRLTALMGSVEGGQKATAWIKTFAKDTPLQLSDVTDAFALLKAYGVDPMNGSLKSIEDMSEKLGGGMERLQGIVTAVGQAWAKEKLQTEEILQLVERGVPVWDMLGKVTGKTTAQLQDLATKGKLGRDVIKGLLDEMGRSSEGAAAKAMGTLTGLVSNLGDTATDFLDRIAKSGALEYAKDRLKDLSTTIAQMDADGRLDRLARSLSDAFVVGGQKILEYVAKLGEVDFSNLVTKAESVAKAIGPAIDTVATTGKAVVSTLTTVWNGFSLLVSSTAATLSKGLQVTIGNLALGAGQIAGFFGGSELQAKAEGLYTFLGELSQGYVDQAKTDLSQIEDAWSFLSDTAQSTAQEQTATTAAELTAQQQLWQAHADHLVENQGKITGGIKDMASAVAAIGAAKAVPELEALRAKLLEASQAGTLSQQQYAQATGLLNTKLKEMKTATAGAALSVSDLSTGLETLKDVQDAISNAKTTVDIQNIRTALNKLYNEGTIKAAEFNREQDALAKKTAELRQAGANGSQGMKELAESTDKATKSLEEQRKEIGENMEAGRKGTSSAKADMDAFAGFFAGVMTMARQPLAQLSAEALATFDNLRGISNSDINIDTSSLDATSESLGRVSEQLALVQGNLKKVGLDGLSVWALETQQASLKIQASFLGQKASLQRMMEDYDSGKTKLKDFLSAAKSARQGMSLLNDSDMRTLEGAIASAEEKVKQLGESSKTTVASLREELAGLQGDQEAIDRSRFAGRKSELQQQLAEAQGSGNYEAVQNLTKALGMLRQIEAETDAKRQREQQQALVDAQKAARESAAQAVEAASPAAVEPMKTLRLVTPTGNVDVGVQDDGTGLLGILQQAGYRTT</sequence>
<dbReference type="Pfam" id="PF20155">
    <property type="entry name" value="TMP_3"/>
    <property type="match status" value="1"/>
</dbReference>
<reference evidence="3 4" key="1">
    <citation type="submission" date="2017-06" db="EMBL/GenBank/DDBJ databases">
        <title>Draft genome of Pseudomonas nitroreducens DF05.</title>
        <authorList>
            <person name="Iyer R."/>
        </authorList>
    </citation>
    <scope>NUCLEOTIDE SEQUENCE [LARGE SCALE GENOMIC DNA]</scope>
    <source>
        <strain evidence="3 4">DF05</strain>
    </source>
</reference>
<feature type="region of interest" description="Disordered" evidence="1">
    <location>
        <begin position="683"/>
        <end position="704"/>
    </location>
</feature>
<dbReference type="Proteomes" id="UP000198145">
    <property type="component" value="Unassembled WGS sequence"/>
</dbReference>
<name>A0A2D0AFH3_PSENT</name>
<evidence type="ECO:0000313" key="4">
    <source>
        <dbReference type="Proteomes" id="UP000198145"/>
    </source>
</evidence>
<organism evidence="3 4">
    <name type="scientific">Pseudomonas nitroreducens</name>
    <dbReference type="NCBI Taxonomy" id="46680"/>
    <lineage>
        <taxon>Bacteria</taxon>
        <taxon>Pseudomonadati</taxon>
        <taxon>Pseudomonadota</taxon>
        <taxon>Gammaproteobacteria</taxon>
        <taxon>Pseudomonadales</taxon>
        <taxon>Pseudomonadaceae</taxon>
        <taxon>Pseudomonas</taxon>
    </lineage>
</organism>
<proteinExistence type="predicted"/>
<feature type="domain" description="Tape measure protein N-terminal" evidence="2">
    <location>
        <begin position="157"/>
        <end position="340"/>
    </location>
</feature>
<comment type="caution">
    <text evidence="3">The sequence shown here is derived from an EMBL/GenBank/DDBJ whole genome shotgun (WGS) entry which is preliminary data.</text>
</comment>
<feature type="compositionally biased region" description="Basic and acidic residues" evidence="1">
    <location>
        <begin position="694"/>
        <end position="704"/>
    </location>
</feature>
<dbReference type="EMBL" id="NJBA01000004">
    <property type="protein sequence ID" value="OWP50817.1"/>
    <property type="molecule type" value="Genomic_DNA"/>
</dbReference>
<evidence type="ECO:0000256" key="1">
    <source>
        <dbReference type="SAM" id="MobiDB-lite"/>
    </source>
</evidence>
<dbReference type="NCBIfam" id="TIGR02675">
    <property type="entry name" value="tape_meas_nterm"/>
    <property type="match status" value="1"/>
</dbReference>
<dbReference type="InterPro" id="IPR053058">
    <property type="entry name" value="Mulikevirus_tape_measure"/>
</dbReference>
<evidence type="ECO:0000313" key="3">
    <source>
        <dbReference type="EMBL" id="OWP50817.1"/>
    </source>
</evidence>
<evidence type="ECO:0000259" key="2">
    <source>
        <dbReference type="Pfam" id="PF20155"/>
    </source>
</evidence>
<accession>A0A2D0AFH3</accession>
<dbReference type="PANTHER" id="PTHR38812">
    <property type="entry name" value="MU-LIKE PROPHAGE FLUMU PROTEIN GP42"/>
    <property type="match status" value="1"/>
</dbReference>